<name>A0A210QD06_MIZYE</name>
<dbReference type="Gene3D" id="3.40.720.10">
    <property type="entry name" value="Alkaline Phosphatase, subunit A"/>
    <property type="match status" value="1"/>
</dbReference>
<dbReference type="PANTHER" id="PTHR10974">
    <property type="entry name" value="FI08016P-RELATED"/>
    <property type="match status" value="1"/>
</dbReference>
<evidence type="ECO:0000313" key="1">
    <source>
        <dbReference type="EMBL" id="OWF46605.1"/>
    </source>
</evidence>
<proteinExistence type="predicted"/>
<dbReference type="PANTHER" id="PTHR10974:SF1">
    <property type="entry name" value="FI08016P-RELATED"/>
    <property type="match status" value="1"/>
</dbReference>
<dbReference type="STRING" id="6573.A0A210QD06"/>
<comment type="caution">
    <text evidence="1">The sequence shown here is derived from an EMBL/GenBank/DDBJ whole genome shotgun (WGS) entry which is preliminary data.</text>
</comment>
<dbReference type="SUPFAM" id="SSF53649">
    <property type="entry name" value="Alkaline phosphatase-like"/>
    <property type="match status" value="1"/>
</dbReference>
<dbReference type="Proteomes" id="UP000242188">
    <property type="component" value="Unassembled WGS sequence"/>
</dbReference>
<accession>A0A210QD06</accession>
<dbReference type="AlphaFoldDB" id="A0A210QD06"/>
<dbReference type="OrthoDB" id="413313at2759"/>
<dbReference type="GO" id="GO:0005615">
    <property type="term" value="C:extracellular space"/>
    <property type="evidence" value="ECO:0007669"/>
    <property type="project" value="TreeGrafter"/>
</dbReference>
<gene>
    <name evidence="1" type="ORF">KP79_PYT12777</name>
</gene>
<dbReference type="Pfam" id="PF02995">
    <property type="entry name" value="DUF229"/>
    <property type="match status" value="1"/>
</dbReference>
<dbReference type="InterPro" id="IPR017850">
    <property type="entry name" value="Alkaline_phosphatase_core_sf"/>
</dbReference>
<protein>
    <recommendedName>
        <fullName evidence="3">DUF229 domain containing protein</fullName>
    </recommendedName>
</protein>
<dbReference type="CDD" id="cd16021">
    <property type="entry name" value="ALP_like"/>
    <property type="match status" value="1"/>
</dbReference>
<dbReference type="FunFam" id="3.40.720.10:FF:000017">
    <property type="entry name" value="Predicted protein"/>
    <property type="match status" value="1"/>
</dbReference>
<organism evidence="1 2">
    <name type="scientific">Mizuhopecten yessoensis</name>
    <name type="common">Japanese scallop</name>
    <name type="synonym">Patinopecten yessoensis</name>
    <dbReference type="NCBI Taxonomy" id="6573"/>
    <lineage>
        <taxon>Eukaryota</taxon>
        <taxon>Metazoa</taxon>
        <taxon>Spiralia</taxon>
        <taxon>Lophotrochozoa</taxon>
        <taxon>Mollusca</taxon>
        <taxon>Bivalvia</taxon>
        <taxon>Autobranchia</taxon>
        <taxon>Pteriomorphia</taxon>
        <taxon>Pectinida</taxon>
        <taxon>Pectinoidea</taxon>
        <taxon>Pectinidae</taxon>
        <taxon>Mizuhopecten</taxon>
    </lineage>
</organism>
<reference evidence="1 2" key="1">
    <citation type="journal article" date="2017" name="Nat. Ecol. Evol.">
        <title>Scallop genome provides insights into evolution of bilaterian karyotype and development.</title>
        <authorList>
            <person name="Wang S."/>
            <person name="Zhang J."/>
            <person name="Jiao W."/>
            <person name="Li J."/>
            <person name="Xun X."/>
            <person name="Sun Y."/>
            <person name="Guo X."/>
            <person name="Huan P."/>
            <person name="Dong B."/>
            <person name="Zhang L."/>
            <person name="Hu X."/>
            <person name="Sun X."/>
            <person name="Wang J."/>
            <person name="Zhao C."/>
            <person name="Wang Y."/>
            <person name="Wang D."/>
            <person name="Huang X."/>
            <person name="Wang R."/>
            <person name="Lv J."/>
            <person name="Li Y."/>
            <person name="Zhang Z."/>
            <person name="Liu B."/>
            <person name="Lu W."/>
            <person name="Hui Y."/>
            <person name="Liang J."/>
            <person name="Zhou Z."/>
            <person name="Hou R."/>
            <person name="Li X."/>
            <person name="Liu Y."/>
            <person name="Li H."/>
            <person name="Ning X."/>
            <person name="Lin Y."/>
            <person name="Zhao L."/>
            <person name="Xing Q."/>
            <person name="Dou J."/>
            <person name="Li Y."/>
            <person name="Mao J."/>
            <person name="Guo H."/>
            <person name="Dou H."/>
            <person name="Li T."/>
            <person name="Mu C."/>
            <person name="Jiang W."/>
            <person name="Fu Q."/>
            <person name="Fu X."/>
            <person name="Miao Y."/>
            <person name="Liu J."/>
            <person name="Yu Q."/>
            <person name="Li R."/>
            <person name="Liao H."/>
            <person name="Li X."/>
            <person name="Kong Y."/>
            <person name="Jiang Z."/>
            <person name="Chourrout D."/>
            <person name="Li R."/>
            <person name="Bao Z."/>
        </authorList>
    </citation>
    <scope>NUCLEOTIDE SEQUENCE [LARGE SCALE GENOMIC DNA]</scope>
    <source>
        <strain evidence="1 2">PY_sf001</strain>
    </source>
</reference>
<evidence type="ECO:0000313" key="2">
    <source>
        <dbReference type="Proteomes" id="UP000242188"/>
    </source>
</evidence>
<keyword evidence="2" id="KW-1185">Reference proteome</keyword>
<evidence type="ECO:0008006" key="3">
    <source>
        <dbReference type="Google" id="ProtNLM"/>
    </source>
</evidence>
<dbReference type="EMBL" id="NEDP02004118">
    <property type="protein sequence ID" value="OWF46605.1"/>
    <property type="molecule type" value="Genomic_DNA"/>
</dbReference>
<dbReference type="InterPro" id="IPR004245">
    <property type="entry name" value="DUF229"/>
</dbReference>
<sequence length="648" mass="74990">MTMSMCSKLVRYFKVNKKSIVVVFLVSLLLFANFRYNQPSKFRFSHTNVNGVCTLPDIDPFDEEIMKLNWHPHPVVCDDSLSFVYIDRKGFIQLNTTTLSFKQLSKSDIDCTYQQVERQGDDEVILKPEVHILEPEYINCDFVVARCRDQAGNVIYEGLLMNTDYRTVLHSKKIHNETQDQLSVLILGIDSVSRNAALRKLPKTMKYVQDVLGGLSFKGYTKVGENTFPNMVPLLTGRKADPRELSHVGQRYFDDYPLIFHNFSRAGYATLYAEDWPAFSTFNYAAKGFNAQPSDHYIRPLYLAMKNLQPVTTSLDQVLLYLEDKDIQLKYSSLCFRNRLKHHMFLEYFKRFIDVYRNKAKFAFTWINEISHDYANFLEIGDQDFVDFLTWLKKDGHLDNTVLLLMSDHGSRSDTVRNTVAGRIEVRMPLLTIVLPEHFKQQHPDLAETMIQNTKVITTPFDVYALMDDIAQKRFDNRVQLTTDGKLPRGISLFRKIPKERTCADASIHEFFCACFTSIPVNRTSRLVLQIARASITKINLMLSVVKNKCAELSLTKIEDAQLIESNFKRVEEMEEFTLRNVFFKPVKDRRKYLVLFKASPSDALFEVTASVENNEVTKLGEINRTNRYGKQSQCIVDPVLRNYCLCI</sequence>